<gene>
    <name evidence="2" type="ORF">A2U01_0056585</name>
</gene>
<dbReference type="InterPro" id="IPR027105">
    <property type="entry name" value="Prp31"/>
</dbReference>
<dbReference type="InterPro" id="IPR002687">
    <property type="entry name" value="Nop_dom"/>
</dbReference>
<accession>A0A392RH44</accession>
<keyword evidence="2" id="KW-0687">Ribonucleoprotein</keyword>
<dbReference type="Pfam" id="PF01798">
    <property type="entry name" value="Nop"/>
    <property type="match status" value="1"/>
</dbReference>
<evidence type="ECO:0000313" key="2">
    <source>
        <dbReference type="EMBL" id="MCI35364.1"/>
    </source>
</evidence>
<feature type="domain" description="Nop" evidence="1">
    <location>
        <begin position="1"/>
        <end position="97"/>
    </location>
</feature>
<feature type="non-terminal residue" evidence="2">
    <location>
        <position position="97"/>
    </location>
</feature>
<dbReference type="GO" id="GO:0005687">
    <property type="term" value="C:U4 snRNP"/>
    <property type="evidence" value="ECO:0007669"/>
    <property type="project" value="TreeGrafter"/>
</dbReference>
<dbReference type="PANTHER" id="PTHR13904:SF0">
    <property type="entry name" value="U4_U6 SMALL NUCLEAR RIBONUCLEOPROTEIN PRP31"/>
    <property type="match status" value="1"/>
</dbReference>
<dbReference type="PROSITE" id="PS51358">
    <property type="entry name" value="NOP"/>
    <property type="match status" value="1"/>
</dbReference>
<keyword evidence="3" id="KW-1185">Reference proteome</keyword>
<dbReference type="Gene3D" id="1.10.246.90">
    <property type="entry name" value="Nop domain"/>
    <property type="match status" value="2"/>
</dbReference>
<dbReference type="GO" id="GO:0000244">
    <property type="term" value="P:spliceosomal tri-snRNP complex assembly"/>
    <property type="evidence" value="ECO:0007669"/>
    <property type="project" value="InterPro"/>
</dbReference>
<dbReference type="EMBL" id="LXQA010222628">
    <property type="protein sequence ID" value="MCI35364.1"/>
    <property type="molecule type" value="Genomic_DNA"/>
</dbReference>
<evidence type="ECO:0000259" key="1">
    <source>
        <dbReference type="PROSITE" id="PS51358"/>
    </source>
</evidence>
<evidence type="ECO:0000313" key="3">
    <source>
        <dbReference type="Proteomes" id="UP000265520"/>
    </source>
</evidence>
<sequence>MGYIAHNVSAIVGSGVAAKLVGTAGGLSALANMPANVQFIGEQIEIFHTIPPPFRMRACRLLAAKCTLAVRVDSIRGDPSGKTGQSLKQEIYEKIEK</sequence>
<comment type="caution">
    <text evidence="2">The sequence shown here is derived from an EMBL/GenBank/DDBJ whole genome shotgun (WGS) entry which is preliminary data.</text>
</comment>
<name>A0A392RH44_9FABA</name>
<organism evidence="2 3">
    <name type="scientific">Trifolium medium</name>
    <dbReference type="NCBI Taxonomy" id="97028"/>
    <lineage>
        <taxon>Eukaryota</taxon>
        <taxon>Viridiplantae</taxon>
        <taxon>Streptophyta</taxon>
        <taxon>Embryophyta</taxon>
        <taxon>Tracheophyta</taxon>
        <taxon>Spermatophyta</taxon>
        <taxon>Magnoliopsida</taxon>
        <taxon>eudicotyledons</taxon>
        <taxon>Gunneridae</taxon>
        <taxon>Pentapetalae</taxon>
        <taxon>rosids</taxon>
        <taxon>fabids</taxon>
        <taxon>Fabales</taxon>
        <taxon>Fabaceae</taxon>
        <taxon>Papilionoideae</taxon>
        <taxon>50 kb inversion clade</taxon>
        <taxon>NPAAA clade</taxon>
        <taxon>Hologalegina</taxon>
        <taxon>IRL clade</taxon>
        <taxon>Trifolieae</taxon>
        <taxon>Trifolium</taxon>
    </lineage>
</organism>
<dbReference type="InterPro" id="IPR042239">
    <property type="entry name" value="Nop_C"/>
</dbReference>
<dbReference type="GO" id="GO:0071011">
    <property type="term" value="C:precatalytic spliceosome"/>
    <property type="evidence" value="ECO:0007669"/>
    <property type="project" value="TreeGrafter"/>
</dbReference>
<dbReference type="AlphaFoldDB" id="A0A392RH44"/>
<dbReference type="PANTHER" id="PTHR13904">
    <property type="entry name" value="PRE-MRNA SPLICING FACTOR PRP31"/>
    <property type="match status" value="1"/>
</dbReference>
<dbReference type="Proteomes" id="UP000265520">
    <property type="component" value="Unassembled WGS sequence"/>
</dbReference>
<reference evidence="2 3" key="1">
    <citation type="journal article" date="2018" name="Front. Plant Sci.">
        <title>Red Clover (Trifolium pratense) and Zigzag Clover (T. medium) - A Picture of Genomic Similarities and Differences.</title>
        <authorList>
            <person name="Dluhosova J."/>
            <person name="Istvanek J."/>
            <person name="Nedelnik J."/>
            <person name="Repkova J."/>
        </authorList>
    </citation>
    <scope>NUCLEOTIDE SEQUENCE [LARGE SCALE GENOMIC DNA]</scope>
    <source>
        <strain evidence="3">cv. 10/8</strain>
        <tissue evidence="2">Leaf</tissue>
    </source>
</reference>
<proteinExistence type="predicted"/>
<dbReference type="InterPro" id="IPR036070">
    <property type="entry name" value="Nop_dom_sf"/>
</dbReference>
<protein>
    <submittedName>
        <fullName evidence="2">U4/U6 small nuclear ribonucleoprotein Prp31-like isoform</fullName>
    </submittedName>
</protein>
<dbReference type="GO" id="GO:0046540">
    <property type="term" value="C:U4/U6 x U5 tri-snRNP complex"/>
    <property type="evidence" value="ECO:0007669"/>
    <property type="project" value="InterPro"/>
</dbReference>
<dbReference type="SUPFAM" id="SSF89124">
    <property type="entry name" value="Nop domain"/>
    <property type="match status" value="1"/>
</dbReference>